<comment type="caution">
    <text evidence="3">The sequence shown here is derived from an EMBL/GenBank/DDBJ whole genome shotgun (WGS) entry which is preliminary data.</text>
</comment>
<dbReference type="PRINTS" id="PR01607">
    <property type="entry name" value="APYRASEFAMLY"/>
</dbReference>
<organism evidence="3 4">
    <name type="scientific">Metaclostridioides mangenotii</name>
    <dbReference type="NCBI Taxonomy" id="1540"/>
    <lineage>
        <taxon>Bacteria</taxon>
        <taxon>Bacillati</taxon>
        <taxon>Bacillota</taxon>
        <taxon>Clostridia</taxon>
        <taxon>Peptostreptococcales</taxon>
        <taxon>Peptostreptococcaceae</taxon>
        <taxon>Metaclostridioides</taxon>
    </lineage>
</organism>
<dbReference type="InterPro" id="IPR006146">
    <property type="entry name" value="5'-Nucleotdase_CS"/>
</dbReference>
<accession>A0ABS4EEM0</accession>
<feature type="domain" description="Calcineurin-like phosphoesterase" evidence="2">
    <location>
        <begin position="31"/>
        <end position="273"/>
    </location>
</feature>
<dbReference type="PANTHER" id="PTHR11575">
    <property type="entry name" value="5'-NUCLEOTIDASE-RELATED"/>
    <property type="match status" value="1"/>
</dbReference>
<dbReference type="InterPro" id="IPR029052">
    <property type="entry name" value="Metallo-depent_PP-like"/>
</dbReference>
<keyword evidence="1" id="KW-0547">Nucleotide-binding</keyword>
<evidence type="ECO:0000313" key="3">
    <source>
        <dbReference type="EMBL" id="MBP1856374.1"/>
    </source>
</evidence>
<dbReference type="RefSeq" id="WP_209457691.1">
    <property type="nucleotide sequence ID" value="NZ_BAAACS010000005.1"/>
</dbReference>
<dbReference type="PROSITE" id="PS00785">
    <property type="entry name" value="5_NUCLEOTIDASE_1"/>
    <property type="match status" value="1"/>
</dbReference>
<dbReference type="Proteomes" id="UP000767291">
    <property type="component" value="Unassembled WGS sequence"/>
</dbReference>
<dbReference type="InterPro" id="IPR006179">
    <property type="entry name" value="5_nucleotidase/apyrase"/>
</dbReference>
<dbReference type="Gene3D" id="3.60.21.10">
    <property type="match status" value="1"/>
</dbReference>
<keyword evidence="4" id="KW-1185">Reference proteome</keyword>
<keyword evidence="1" id="KW-0378">Hydrolase</keyword>
<dbReference type="PANTHER" id="PTHR11575:SF6">
    <property type="entry name" value="2',3'-CYCLIC-NUCLEOTIDE 2'-PHOSPHODIESTERASE_3'-NUCLEOTIDASE"/>
    <property type="match status" value="1"/>
</dbReference>
<protein>
    <submittedName>
        <fullName evidence="3">2',3'-cyclic-nucleotide 2'-phosphodiesterase (5'-nucleotidase family)</fullName>
    </submittedName>
</protein>
<dbReference type="Pfam" id="PF00149">
    <property type="entry name" value="Metallophos"/>
    <property type="match status" value="1"/>
</dbReference>
<gene>
    <name evidence="3" type="ORF">J2Z43_002826</name>
</gene>
<evidence type="ECO:0000313" key="4">
    <source>
        <dbReference type="Proteomes" id="UP000767291"/>
    </source>
</evidence>
<comment type="similarity">
    <text evidence="1">Belongs to the 5'-nucleotidase family.</text>
</comment>
<dbReference type="SUPFAM" id="SSF56300">
    <property type="entry name" value="Metallo-dependent phosphatases"/>
    <property type="match status" value="1"/>
</dbReference>
<proteinExistence type="inferred from homology"/>
<dbReference type="InterPro" id="IPR004843">
    <property type="entry name" value="Calcineurin-like_PHP"/>
</dbReference>
<dbReference type="PROSITE" id="PS51257">
    <property type="entry name" value="PROKAR_LIPOPROTEIN"/>
    <property type="match status" value="1"/>
</dbReference>
<name>A0ABS4EEM0_9FIRM</name>
<evidence type="ECO:0000259" key="2">
    <source>
        <dbReference type="Pfam" id="PF00149"/>
    </source>
</evidence>
<dbReference type="EMBL" id="JAGGJX010000008">
    <property type="protein sequence ID" value="MBP1856374.1"/>
    <property type="molecule type" value="Genomic_DNA"/>
</dbReference>
<sequence>MKKRILIALLGAFILLIVGCKSTKSIEINMLATTDLHGYLPYELTSYIKNEKSKAKNTLLVDAGDFLSVGKSGSSMYKYFDTKWSNNEYDTKYLETPIVKDMKEIGYDAIVLGNHEFIENNKAQLDHMVSDFRKYDIDLLSANTYEVSGENYISPYVIKNISTSEGNLKLGILGLTIQEVGQTYETVGNENIKPTSEGLKDFQGYNGSLYMGDLVKDAKKWVDVMKKENVDIIVAVAHSGEKSDSDKYPGNRVQELAKEVNGIDVIVAGHTHKQIYQHDYKNKLREKVIVTQPGKYGECISKINFKIKKNNNKWNVVSKSSEIIKFKKSKEDKNFDDLVEKFVEFALERQSYDRTGEINLKDITPFEWDKAYVFEPHTSPKKIYDTIGYKWNDIKKTDSEDMIQMIFMKNNKVVCHLYGYEKYLFTDFIFNKSYYKDNVLTIYPNKNDRFKFEIDENWLNTRLKYIK</sequence>
<reference evidence="3 4" key="1">
    <citation type="submission" date="2021-03" db="EMBL/GenBank/DDBJ databases">
        <title>Genomic Encyclopedia of Type Strains, Phase IV (KMG-IV): sequencing the most valuable type-strain genomes for metagenomic binning, comparative biology and taxonomic classification.</title>
        <authorList>
            <person name="Goeker M."/>
        </authorList>
    </citation>
    <scope>NUCLEOTIDE SEQUENCE [LARGE SCALE GENOMIC DNA]</scope>
    <source>
        <strain evidence="3 4">DSM 1289</strain>
    </source>
</reference>
<evidence type="ECO:0000256" key="1">
    <source>
        <dbReference type="RuleBase" id="RU362119"/>
    </source>
</evidence>